<sequence length="31" mass="3035">MPSDAGHRCNAAEVAISVINAASATPTPVLA</sequence>
<dbReference type="Proteomes" id="UP000285326">
    <property type="component" value="Unassembled WGS sequence"/>
</dbReference>
<name>A0A420J3I1_9PEZI</name>
<comment type="caution">
    <text evidence="1">The sequence shown here is derived from an EMBL/GenBank/DDBJ whole genome shotgun (WGS) entry which is preliminary data.</text>
</comment>
<evidence type="ECO:0000313" key="1">
    <source>
        <dbReference type="EMBL" id="RKF81313.1"/>
    </source>
</evidence>
<gene>
    <name evidence="1" type="ORF">GcM1_184013</name>
</gene>
<proteinExistence type="predicted"/>
<dbReference type="EMBL" id="MCBS01018429">
    <property type="protein sequence ID" value="RKF81313.1"/>
    <property type="molecule type" value="Genomic_DNA"/>
</dbReference>
<evidence type="ECO:0000313" key="2">
    <source>
        <dbReference type="Proteomes" id="UP000285326"/>
    </source>
</evidence>
<dbReference type="AlphaFoldDB" id="A0A420J3I1"/>
<protein>
    <submittedName>
        <fullName evidence="1">Uncharacterized protein</fullName>
    </submittedName>
</protein>
<accession>A0A420J3I1</accession>
<reference evidence="1 2" key="1">
    <citation type="journal article" date="2018" name="BMC Genomics">
        <title>Comparative genome analyses reveal sequence features reflecting distinct modes of host-adaptation between dicot and monocot powdery mildew.</title>
        <authorList>
            <person name="Wu Y."/>
            <person name="Ma X."/>
            <person name="Pan Z."/>
            <person name="Kale S.D."/>
            <person name="Song Y."/>
            <person name="King H."/>
            <person name="Zhang Q."/>
            <person name="Presley C."/>
            <person name="Deng X."/>
            <person name="Wei C.I."/>
            <person name="Xiao S."/>
        </authorList>
    </citation>
    <scope>NUCLEOTIDE SEQUENCE [LARGE SCALE GENOMIC DNA]</scope>
    <source>
        <strain evidence="1">UMSG1</strain>
    </source>
</reference>
<organism evidence="1 2">
    <name type="scientific">Golovinomyces cichoracearum</name>
    <dbReference type="NCBI Taxonomy" id="62708"/>
    <lineage>
        <taxon>Eukaryota</taxon>
        <taxon>Fungi</taxon>
        <taxon>Dikarya</taxon>
        <taxon>Ascomycota</taxon>
        <taxon>Pezizomycotina</taxon>
        <taxon>Leotiomycetes</taxon>
        <taxon>Erysiphales</taxon>
        <taxon>Erysiphaceae</taxon>
        <taxon>Golovinomyces</taxon>
    </lineage>
</organism>